<protein>
    <recommendedName>
        <fullName evidence="2 9">Tryptophan--tRNA ligase</fullName>
        <ecNumber evidence="2 9">6.1.1.2</ecNumber>
    </recommendedName>
</protein>
<dbReference type="EC" id="6.1.1.2" evidence="2 9"/>
<dbReference type="PANTHER" id="PTHR43766:SF1">
    <property type="entry name" value="TRYPTOPHAN--TRNA LIGASE, MITOCHONDRIAL"/>
    <property type="match status" value="1"/>
</dbReference>
<proteinExistence type="inferred from homology"/>
<evidence type="ECO:0000256" key="2">
    <source>
        <dbReference type="ARBA" id="ARBA00013161"/>
    </source>
</evidence>
<evidence type="ECO:0000256" key="8">
    <source>
        <dbReference type="ARBA" id="ARBA00049929"/>
    </source>
</evidence>
<accession>E1JUM0</accession>
<keyword evidence="3 10" id="KW-0436">Ligase</keyword>
<dbReference type="PROSITE" id="PS00178">
    <property type="entry name" value="AA_TRNA_LIGASE_I"/>
    <property type="match status" value="1"/>
</dbReference>
<reference evidence="11 12" key="1">
    <citation type="submission" date="2010-08" db="EMBL/GenBank/DDBJ databases">
        <title>The draft genome of Desulfovibrio fructosovorans JJ.</title>
        <authorList>
            <consortium name="US DOE Joint Genome Institute (JGI-PGF)"/>
            <person name="Lucas S."/>
            <person name="Copeland A."/>
            <person name="Lapidus A."/>
            <person name="Cheng J.-F."/>
            <person name="Bruce D."/>
            <person name="Goodwin L."/>
            <person name="Pitluck S."/>
            <person name="Land M.L."/>
            <person name="Hauser L."/>
            <person name="Chang Y.-J."/>
            <person name="Jeffries C."/>
            <person name="Wall J.D."/>
            <person name="Stahl D.A."/>
            <person name="Arkin A.P."/>
            <person name="Dehal P."/>
            <person name="Stolyar S.M."/>
            <person name="Hazen T.C."/>
            <person name="Woyke T.J."/>
        </authorList>
    </citation>
    <scope>NUCLEOTIDE SEQUENCE [LARGE SCALE GENOMIC DNA]</scope>
    <source>
        <strain evidence="11 12">JJ</strain>
    </source>
</reference>
<keyword evidence="12" id="KW-1185">Reference proteome</keyword>
<dbReference type="Gene3D" id="1.10.240.10">
    <property type="entry name" value="Tyrosyl-Transfer RNA Synthetase"/>
    <property type="match status" value="1"/>
</dbReference>
<dbReference type="RefSeq" id="WP_005992282.1">
    <property type="nucleotide sequence ID" value="NZ_AECZ01000007.1"/>
</dbReference>
<dbReference type="PRINTS" id="PR01039">
    <property type="entry name" value="TRNASYNTHTRP"/>
</dbReference>
<dbReference type="SUPFAM" id="SSF52374">
    <property type="entry name" value="Nucleotidylyl transferase"/>
    <property type="match status" value="1"/>
</dbReference>
<keyword evidence="7 10" id="KW-0030">Aminoacyl-tRNA synthetase</keyword>
<name>E1JUM0_SOLFR</name>
<evidence type="ECO:0000256" key="7">
    <source>
        <dbReference type="ARBA" id="ARBA00023146"/>
    </source>
</evidence>
<evidence type="ECO:0000313" key="11">
    <source>
        <dbReference type="EMBL" id="EFL51784.1"/>
    </source>
</evidence>
<dbReference type="GO" id="GO:0006436">
    <property type="term" value="P:tryptophanyl-tRNA aminoacylation"/>
    <property type="evidence" value="ECO:0007669"/>
    <property type="project" value="UniProtKB-UniRule"/>
</dbReference>
<dbReference type="InterPro" id="IPR002305">
    <property type="entry name" value="aa-tRNA-synth_Ic"/>
</dbReference>
<dbReference type="AlphaFoldDB" id="E1JUM0"/>
<dbReference type="InterPro" id="IPR001412">
    <property type="entry name" value="aa-tRNA-synth_I_CS"/>
</dbReference>
<evidence type="ECO:0000256" key="3">
    <source>
        <dbReference type="ARBA" id="ARBA00022598"/>
    </source>
</evidence>
<comment type="catalytic activity">
    <reaction evidence="8">
        <text>tRNA(Trp) + L-tryptophan + ATP = L-tryptophyl-tRNA(Trp) + AMP + diphosphate + H(+)</text>
        <dbReference type="Rhea" id="RHEA:24080"/>
        <dbReference type="Rhea" id="RHEA-COMP:9671"/>
        <dbReference type="Rhea" id="RHEA-COMP:9705"/>
        <dbReference type="ChEBI" id="CHEBI:15378"/>
        <dbReference type="ChEBI" id="CHEBI:30616"/>
        <dbReference type="ChEBI" id="CHEBI:33019"/>
        <dbReference type="ChEBI" id="CHEBI:57912"/>
        <dbReference type="ChEBI" id="CHEBI:78442"/>
        <dbReference type="ChEBI" id="CHEBI:78535"/>
        <dbReference type="ChEBI" id="CHEBI:456215"/>
        <dbReference type="EC" id="6.1.1.2"/>
    </reaction>
</comment>
<dbReference type="Gene3D" id="3.40.50.620">
    <property type="entry name" value="HUPs"/>
    <property type="match status" value="1"/>
</dbReference>
<dbReference type="Proteomes" id="UP000006250">
    <property type="component" value="Unassembled WGS sequence"/>
</dbReference>
<dbReference type="EMBL" id="AECZ01000007">
    <property type="protein sequence ID" value="EFL51784.1"/>
    <property type="molecule type" value="Genomic_DNA"/>
</dbReference>
<dbReference type="InterPro" id="IPR014729">
    <property type="entry name" value="Rossmann-like_a/b/a_fold"/>
</dbReference>
<dbReference type="STRING" id="596151.DesfrDRAFT_1319"/>
<gene>
    <name evidence="11" type="ORF">DesfrDRAFT_1319</name>
</gene>
<evidence type="ECO:0000256" key="10">
    <source>
        <dbReference type="RuleBase" id="RU363036"/>
    </source>
</evidence>
<dbReference type="GO" id="GO:0005524">
    <property type="term" value="F:ATP binding"/>
    <property type="evidence" value="ECO:0007669"/>
    <property type="project" value="UniProtKB-KW"/>
</dbReference>
<dbReference type="PANTHER" id="PTHR43766">
    <property type="entry name" value="TRYPTOPHAN--TRNA LIGASE, MITOCHONDRIAL"/>
    <property type="match status" value="1"/>
</dbReference>
<dbReference type="GO" id="GO:0005829">
    <property type="term" value="C:cytosol"/>
    <property type="evidence" value="ECO:0007669"/>
    <property type="project" value="TreeGrafter"/>
</dbReference>
<comment type="caution">
    <text evidence="11">The sequence shown here is derived from an EMBL/GenBank/DDBJ whole genome shotgun (WGS) entry which is preliminary data.</text>
</comment>
<dbReference type="CDD" id="cd00806">
    <property type="entry name" value="TrpRS_core"/>
    <property type="match status" value="1"/>
</dbReference>
<dbReference type="eggNOG" id="COG0180">
    <property type="taxonomic scope" value="Bacteria"/>
</dbReference>
<evidence type="ECO:0000256" key="6">
    <source>
        <dbReference type="ARBA" id="ARBA00022917"/>
    </source>
</evidence>
<evidence type="ECO:0000313" key="12">
    <source>
        <dbReference type="Proteomes" id="UP000006250"/>
    </source>
</evidence>
<dbReference type="Pfam" id="PF00579">
    <property type="entry name" value="tRNA-synt_1b"/>
    <property type="match status" value="1"/>
</dbReference>
<dbReference type="FunFam" id="1.10.240.10:FF:000005">
    <property type="entry name" value="Tryptophan--tRNA ligase"/>
    <property type="match status" value="1"/>
</dbReference>
<comment type="similarity">
    <text evidence="1 10">Belongs to the class-I aminoacyl-tRNA synthetase family.</text>
</comment>
<evidence type="ECO:0000256" key="9">
    <source>
        <dbReference type="NCBIfam" id="TIGR00233"/>
    </source>
</evidence>
<dbReference type="NCBIfam" id="TIGR00233">
    <property type="entry name" value="trpS"/>
    <property type="match status" value="1"/>
</dbReference>
<dbReference type="OrthoDB" id="9801042at2"/>
<keyword evidence="5 10" id="KW-0067">ATP-binding</keyword>
<evidence type="ECO:0000256" key="4">
    <source>
        <dbReference type="ARBA" id="ARBA00022741"/>
    </source>
</evidence>
<dbReference type="GO" id="GO:0004830">
    <property type="term" value="F:tryptophan-tRNA ligase activity"/>
    <property type="evidence" value="ECO:0007669"/>
    <property type="project" value="UniProtKB-UniRule"/>
</dbReference>
<evidence type="ECO:0000256" key="1">
    <source>
        <dbReference type="ARBA" id="ARBA00005594"/>
    </source>
</evidence>
<keyword evidence="4 10" id="KW-0547">Nucleotide-binding</keyword>
<dbReference type="InterPro" id="IPR050203">
    <property type="entry name" value="Trp-tRNA_synthetase"/>
</dbReference>
<dbReference type="InterPro" id="IPR002306">
    <property type="entry name" value="Trp-tRNA-ligase"/>
</dbReference>
<evidence type="ECO:0000256" key="5">
    <source>
        <dbReference type="ARBA" id="ARBA00022840"/>
    </source>
</evidence>
<organism evidence="11 12">
    <name type="scientific">Solidesulfovibrio fructosivorans JJ]</name>
    <dbReference type="NCBI Taxonomy" id="596151"/>
    <lineage>
        <taxon>Bacteria</taxon>
        <taxon>Pseudomonadati</taxon>
        <taxon>Thermodesulfobacteriota</taxon>
        <taxon>Desulfovibrionia</taxon>
        <taxon>Desulfovibrionales</taxon>
        <taxon>Desulfovibrionaceae</taxon>
        <taxon>Solidesulfovibrio</taxon>
    </lineage>
</organism>
<sequence>MSENTPKENKRIVSGMRPTGPLHLGHYFGVLKNWVALQDTHECFFFVADWHALTTEYATPKRIKGFVPELVKDWVAAGLDPEKCVLFQQSQIKEHAELHLLLSMVTPVSWLERNPTYKDQLTELAAKDLATYGFLGYPVLMASDILIYRPGFVPVGQDQLPHMELTREIARRANHLYGNFFPEPQALLTPDAKLAGLDGRKMSKSYGNSIGLAEDPGTMKKKVMSMLTCEKRARLTDPGDPKECNLYPYHELLTDQTRLPEIVEGCTHATWGCGDCKKLLVESMAAFLEPIRDRRKAFDKDPDLVSDLLEKGNAKARACASRNLDALKKKLNFNF</sequence>
<keyword evidence="6 10" id="KW-0648">Protein biosynthesis</keyword>